<dbReference type="Proteomes" id="UP000427071">
    <property type="component" value="Chromosome"/>
</dbReference>
<dbReference type="Gene3D" id="3.20.20.140">
    <property type="entry name" value="Metal-dependent hydrolases"/>
    <property type="match status" value="1"/>
</dbReference>
<feature type="binding site" evidence="1">
    <location>
        <position position="8"/>
    </location>
    <ligand>
        <name>a divalent metal cation</name>
        <dbReference type="ChEBI" id="CHEBI:60240"/>
        <label>1</label>
    </ligand>
</feature>
<dbReference type="EC" id="3.1.21.-" evidence="2"/>
<dbReference type="AlphaFoldDB" id="A0A6B8VDM0"/>
<gene>
    <name evidence="2" type="primary">tatD</name>
    <name evidence="2" type="ORF">CKALI_01295</name>
</gene>
<dbReference type="Pfam" id="PF01026">
    <property type="entry name" value="TatD_DNase"/>
    <property type="match status" value="1"/>
</dbReference>
<feature type="binding site" evidence="1">
    <location>
        <position position="6"/>
    </location>
    <ligand>
        <name>a divalent metal cation</name>
        <dbReference type="ChEBI" id="CHEBI:60240"/>
        <label>1</label>
    </ligand>
</feature>
<keyword evidence="2" id="KW-0378">Hydrolase</keyword>
<dbReference type="PANTHER" id="PTHR46124">
    <property type="entry name" value="D-AMINOACYL-TRNA DEACYLASE"/>
    <property type="match status" value="1"/>
</dbReference>
<keyword evidence="3" id="KW-1185">Reference proteome</keyword>
<dbReference type="EMBL" id="CP046452">
    <property type="protein sequence ID" value="QGU01159.1"/>
    <property type="molecule type" value="Genomic_DNA"/>
</dbReference>
<feature type="binding site" evidence="1">
    <location>
        <position position="139"/>
    </location>
    <ligand>
        <name>a divalent metal cation</name>
        <dbReference type="ChEBI" id="CHEBI:60240"/>
        <label>2</label>
    </ligand>
</feature>
<dbReference type="GO" id="GO:0016788">
    <property type="term" value="F:hydrolase activity, acting on ester bonds"/>
    <property type="evidence" value="ECO:0007669"/>
    <property type="project" value="InterPro"/>
</dbReference>
<feature type="binding site" evidence="1">
    <location>
        <position position="187"/>
    </location>
    <ligand>
        <name>a divalent metal cation</name>
        <dbReference type="ChEBI" id="CHEBI:60240"/>
        <label>1</label>
    </ligand>
</feature>
<dbReference type="InterPro" id="IPR032466">
    <property type="entry name" value="Metal_Hydrolase"/>
</dbReference>
<dbReference type="KEGG" id="ckw:CKALI_01295"/>
<dbReference type="RefSeq" id="WP_156191588.1">
    <property type="nucleotide sequence ID" value="NZ_CP046452.1"/>
</dbReference>
<evidence type="ECO:0000313" key="3">
    <source>
        <dbReference type="Proteomes" id="UP000427071"/>
    </source>
</evidence>
<sequence length="234" mass="25924">MLLDTHFHLDFVSAPQRAALLAELAESDVQVVAQTVLPSEFQVQPGALPSLGFHPWWVTPTFESELEAFASHLPQTRFIGEIGLDFSPRRVGSAPLQLEALRRIFSLLKGHPYVLSIHAMRAATEVLDLLPDNVIPVFHRFSGTSDELTRLMQIGGYISVHPSMLESKKGRAYVKQVPEDRLLLETDLPASTNAVVSARDVVASLQGTLETLSELRGQDMTPVINQTQQDVYFP</sequence>
<reference evidence="3" key="1">
    <citation type="submission" date="2019-11" db="EMBL/GenBank/DDBJ databases">
        <title>Complete genome sequence of Corynebacterium kalinowskii 1959, a novel Corynebacterium species isolated from soil of a small paddock in Vilsendorf, Germany.</title>
        <authorList>
            <person name="Schaffert L."/>
            <person name="Ruwe M."/>
            <person name="Milse J."/>
            <person name="Hanuschka K."/>
            <person name="Ortseifen V."/>
            <person name="Droste J."/>
            <person name="Brandt D."/>
            <person name="Schlueter L."/>
            <person name="Kutter Y."/>
            <person name="Vinke S."/>
            <person name="Viehoefer P."/>
            <person name="Jacob L."/>
            <person name="Luebke N.-C."/>
            <person name="Schulte-Berndt E."/>
            <person name="Hain C."/>
            <person name="Linder M."/>
            <person name="Schmidt P."/>
            <person name="Wollenschlaeger L."/>
            <person name="Luttermann T."/>
            <person name="Thieme E."/>
            <person name="Hassa J."/>
            <person name="Haak M."/>
            <person name="Wittchen M."/>
            <person name="Mentz A."/>
            <person name="Persicke M."/>
            <person name="Busche T."/>
            <person name="Ruckert C."/>
        </authorList>
    </citation>
    <scope>NUCLEOTIDE SEQUENCE [LARGE SCALE GENOMIC DNA]</scope>
    <source>
        <strain evidence="3">1959</strain>
    </source>
</reference>
<evidence type="ECO:0000256" key="1">
    <source>
        <dbReference type="PIRSR" id="PIRSR005902-1"/>
    </source>
</evidence>
<protein>
    <submittedName>
        <fullName evidence="2">Tat-linked quality control protein TatD</fullName>
        <ecNumber evidence="2">3.1.21.-</ecNumber>
    </submittedName>
</protein>
<dbReference type="SUPFAM" id="SSF51556">
    <property type="entry name" value="Metallo-dependent hydrolases"/>
    <property type="match status" value="1"/>
</dbReference>
<keyword evidence="1" id="KW-0479">Metal-binding</keyword>
<feature type="binding site" evidence="1">
    <location>
        <position position="118"/>
    </location>
    <ligand>
        <name>a divalent metal cation</name>
        <dbReference type="ChEBI" id="CHEBI:60240"/>
        <label>2</label>
    </ligand>
</feature>
<dbReference type="PIRSF" id="PIRSF005902">
    <property type="entry name" value="DNase_TatD"/>
    <property type="match status" value="1"/>
</dbReference>
<accession>A0A6B8VDM0</accession>
<dbReference type="GO" id="GO:0046872">
    <property type="term" value="F:metal ion binding"/>
    <property type="evidence" value="ECO:0007669"/>
    <property type="project" value="UniProtKB-KW"/>
</dbReference>
<name>A0A6B8VDM0_9CORY</name>
<evidence type="ECO:0000313" key="2">
    <source>
        <dbReference type="EMBL" id="QGU01159.1"/>
    </source>
</evidence>
<organism evidence="2 3">
    <name type="scientific">Corynebacterium kalinowskii</name>
    <dbReference type="NCBI Taxonomy" id="2675216"/>
    <lineage>
        <taxon>Bacteria</taxon>
        <taxon>Bacillati</taxon>
        <taxon>Actinomycetota</taxon>
        <taxon>Actinomycetes</taxon>
        <taxon>Mycobacteriales</taxon>
        <taxon>Corynebacteriaceae</taxon>
        <taxon>Corynebacterium</taxon>
    </lineage>
</organism>
<feature type="binding site" evidence="1">
    <location>
        <position position="81"/>
    </location>
    <ligand>
        <name>a divalent metal cation</name>
        <dbReference type="ChEBI" id="CHEBI:60240"/>
        <label>1</label>
    </ligand>
</feature>
<dbReference type="PANTHER" id="PTHR46124:SF2">
    <property type="entry name" value="D-AMINOACYL-TRNA DEACYLASE"/>
    <property type="match status" value="1"/>
</dbReference>
<dbReference type="InterPro" id="IPR001130">
    <property type="entry name" value="TatD-like"/>
</dbReference>
<proteinExistence type="predicted"/>